<organism evidence="2 3">
    <name type="scientific">Teichococcus oryzae</name>
    <dbReference type="NCBI Taxonomy" id="1608942"/>
    <lineage>
        <taxon>Bacteria</taxon>
        <taxon>Pseudomonadati</taxon>
        <taxon>Pseudomonadota</taxon>
        <taxon>Alphaproteobacteria</taxon>
        <taxon>Acetobacterales</taxon>
        <taxon>Roseomonadaceae</taxon>
        <taxon>Roseomonas</taxon>
    </lineage>
</organism>
<dbReference type="PANTHER" id="PTHR39339">
    <property type="entry name" value="SLR1444 PROTEIN"/>
    <property type="match status" value="1"/>
</dbReference>
<proteinExistence type="predicted"/>
<accession>A0A5B2TE71</accession>
<reference evidence="2 3" key="1">
    <citation type="journal article" date="2015" name="Int. J. Syst. Evol. Microbiol.">
        <title>Roseomonas oryzae sp. nov., isolated from paddy rhizosphere soil.</title>
        <authorList>
            <person name="Ramaprasad E.V."/>
            <person name="Sasikala Ch."/>
            <person name="Ramana Ch.V."/>
        </authorList>
    </citation>
    <scope>NUCLEOTIDE SEQUENCE [LARGE SCALE GENOMIC DNA]</scope>
    <source>
        <strain evidence="2 3">KCTC 42542</strain>
    </source>
</reference>
<dbReference type="Gene3D" id="1.40.20.10">
    <property type="entry name" value="CHAD domain"/>
    <property type="match status" value="1"/>
</dbReference>
<dbReference type="OrthoDB" id="9777271at2"/>
<dbReference type="InterPro" id="IPR007899">
    <property type="entry name" value="CHAD_dom"/>
</dbReference>
<dbReference type="AlphaFoldDB" id="A0A5B2TE71"/>
<dbReference type="Proteomes" id="UP000322110">
    <property type="component" value="Unassembled WGS sequence"/>
</dbReference>
<dbReference type="SMART" id="SM00880">
    <property type="entry name" value="CHAD"/>
    <property type="match status" value="1"/>
</dbReference>
<dbReference type="EMBL" id="VUKA01000006">
    <property type="protein sequence ID" value="KAA2212771.1"/>
    <property type="molecule type" value="Genomic_DNA"/>
</dbReference>
<dbReference type="PANTHER" id="PTHR39339:SF1">
    <property type="entry name" value="CHAD DOMAIN-CONTAINING PROTEIN"/>
    <property type="match status" value="1"/>
</dbReference>
<dbReference type="RefSeq" id="WP_149812799.1">
    <property type="nucleotide sequence ID" value="NZ_VUKA01000006.1"/>
</dbReference>
<evidence type="ECO:0000259" key="1">
    <source>
        <dbReference type="PROSITE" id="PS51708"/>
    </source>
</evidence>
<sequence length="501" mass="54083">MELLHPDPPAAEASLVLELSLPMLGASMLWRHPALAGRRRPRPVAESWVWLDTAGRRLAGRNLALRDPARGPRRLCVLMPPDGFRLPGMPAAPDTVFPPGNEPEGLEDTPLETLARWSGRLQSAPADEAGVALQLRCGRIEAGASGAELARLTLTGPPAAVLALGTALAEAVPLLPVTASLDEAARALAAGVPARPIRRGAPDLGGANTPDDALSLAIAHLTEVLLAQAPLAQAGSGPEGVHQLRVAARRLRSCLKLFRKSHHGPELQALENELRTLAGGLTDAREWDVFLGGLGADLSAAVGKERRWLRLLRAAGRRRQEAYDSLAAMLEGPGFRCLVWRALRLAALRDWEAAPEARNAPLRPWAAQKLQKRRRRLKKDARSIEDASDAALHELRLEAKKLRYASELFAPLWPGRTAKRFLKRLSALQEALGLSNDAVVARERVASLAGPGGAPTWAIGLAEGWALAAAQDMRPRALKTWRRFARRDPFWAGDLPSKDAP</sequence>
<dbReference type="Pfam" id="PF05235">
    <property type="entry name" value="CHAD"/>
    <property type="match status" value="1"/>
</dbReference>
<name>A0A5B2TE71_9PROT</name>
<evidence type="ECO:0000313" key="3">
    <source>
        <dbReference type="Proteomes" id="UP000322110"/>
    </source>
</evidence>
<gene>
    <name evidence="2" type="ORF">F0Q34_13800</name>
</gene>
<comment type="caution">
    <text evidence="2">The sequence shown here is derived from an EMBL/GenBank/DDBJ whole genome shotgun (WGS) entry which is preliminary data.</text>
</comment>
<evidence type="ECO:0000313" key="2">
    <source>
        <dbReference type="EMBL" id="KAA2212771.1"/>
    </source>
</evidence>
<dbReference type="InterPro" id="IPR038186">
    <property type="entry name" value="CHAD_dom_sf"/>
</dbReference>
<dbReference type="PROSITE" id="PS51708">
    <property type="entry name" value="CHAD"/>
    <property type="match status" value="1"/>
</dbReference>
<protein>
    <submittedName>
        <fullName evidence="2">CHAD domain-containing protein</fullName>
    </submittedName>
</protein>
<keyword evidence="3" id="KW-1185">Reference proteome</keyword>
<feature type="domain" description="CHAD" evidence="1">
    <location>
        <begin position="207"/>
        <end position="486"/>
    </location>
</feature>